<reference evidence="2" key="1">
    <citation type="submission" date="2016-11" db="UniProtKB">
        <authorList>
            <consortium name="WormBaseParasite"/>
        </authorList>
    </citation>
    <scope>IDENTIFICATION</scope>
</reference>
<accession>A0A1I7XTM0</accession>
<dbReference type="WBParaSite" id="Hba_20838">
    <property type="protein sequence ID" value="Hba_20838"/>
    <property type="gene ID" value="Hba_20838"/>
</dbReference>
<name>A0A1I7XTM0_HETBA</name>
<dbReference type="Proteomes" id="UP000095283">
    <property type="component" value="Unplaced"/>
</dbReference>
<sequence>MERRIYAQFFFSATLISRQENLNPRKFLRASKALRKPLTTSGWTRLELPSGKGSRLMSLLGGKQSERSL</sequence>
<evidence type="ECO:0000313" key="2">
    <source>
        <dbReference type="WBParaSite" id="Hba_20838"/>
    </source>
</evidence>
<dbReference type="AlphaFoldDB" id="A0A1I7XTM0"/>
<protein>
    <submittedName>
        <fullName evidence="2">Uncharacterized protein</fullName>
    </submittedName>
</protein>
<keyword evidence="1" id="KW-1185">Reference proteome</keyword>
<proteinExistence type="predicted"/>
<organism evidence="1 2">
    <name type="scientific">Heterorhabditis bacteriophora</name>
    <name type="common">Entomopathogenic nematode worm</name>
    <dbReference type="NCBI Taxonomy" id="37862"/>
    <lineage>
        <taxon>Eukaryota</taxon>
        <taxon>Metazoa</taxon>
        <taxon>Ecdysozoa</taxon>
        <taxon>Nematoda</taxon>
        <taxon>Chromadorea</taxon>
        <taxon>Rhabditida</taxon>
        <taxon>Rhabditina</taxon>
        <taxon>Rhabditomorpha</taxon>
        <taxon>Strongyloidea</taxon>
        <taxon>Heterorhabditidae</taxon>
        <taxon>Heterorhabditis</taxon>
    </lineage>
</organism>
<evidence type="ECO:0000313" key="1">
    <source>
        <dbReference type="Proteomes" id="UP000095283"/>
    </source>
</evidence>